<dbReference type="AlphaFoldDB" id="A0A173VH73"/>
<gene>
    <name evidence="1" type="ORF">ERS852573_03005</name>
</gene>
<accession>A0A173VH73</accession>
<dbReference type="Proteomes" id="UP000095597">
    <property type="component" value="Unassembled WGS sequence"/>
</dbReference>
<evidence type="ECO:0008006" key="3">
    <source>
        <dbReference type="Google" id="ProtNLM"/>
    </source>
</evidence>
<reference evidence="1 2" key="1">
    <citation type="submission" date="2015-09" db="EMBL/GenBank/DDBJ databases">
        <authorList>
            <consortium name="Pathogen Informatics"/>
        </authorList>
    </citation>
    <scope>NUCLEOTIDE SEQUENCE [LARGE SCALE GENOMIC DNA]</scope>
    <source>
        <strain evidence="1 2">2789STDY5834961</strain>
    </source>
</reference>
<protein>
    <recommendedName>
        <fullName evidence="3">Conjugal transfer protein</fullName>
    </recommendedName>
</protein>
<evidence type="ECO:0000313" key="2">
    <source>
        <dbReference type="Proteomes" id="UP000095597"/>
    </source>
</evidence>
<sequence length="51" mass="6139">MRKSAIKIPTERKWYRCPYCGKKLLIFNDTAKCDGVYINCRECRREVKIKI</sequence>
<evidence type="ECO:0000313" key="1">
    <source>
        <dbReference type="EMBL" id="CUN26513.1"/>
    </source>
</evidence>
<name>A0A173VH73_9FIRM</name>
<organism evidence="1 2">
    <name type="scientific">Dorea longicatena</name>
    <dbReference type="NCBI Taxonomy" id="88431"/>
    <lineage>
        <taxon>Bacteria</taxon>
        <taxon>Bacillati</taxon>
        <taxon>Bacillota</taxon>
        <taxon>Clostridia</taxon>
        <taxon>Lachnospirales</taxon>
        <taxon>Lachnospiraceae</taxon>
        <taxon>Dorea</taxon>
    </lineage>
</organism>
<dbReference type="EMBL" id="CYXO01000028">
    <property type="protein sequence ID" value="CUN26513.1"/>
    <property type="molecule type" value="Genomic_DNA"/>
</dbReference>
<proteinExistence type="predicted"/>